<dbReference type="PANTHER" id="PTHR40459">
    <property type="entry name" value="CONSERVED HYPOTHETICAL ALANINE AND LEUCINE RICH PROTEIN"/>
    <property type="match status" value="1"/>
</dbReference>
<dbReference type="STRING" id="694427.Palpr_0546"/>
<accession>E4T1W1</accession>
<dbReference type="RefSeq" id="WP_013444074.1">
    <property type="nucleotide sequence ID" value="NC_014734.1"/>
</dbReference>
<sequence length="257" mass="28939">MEIVLIGSGSVATHLGSALQSKGITIKQVFSRNPENAQHLAKKLNTTYIDDLEDLYLDADLYIYALKDSALKSVLRKMERIPAGIHVHTAGSIPMTDFEGFTGSYGVFYPLQSFSLKKDVDFTQIPICIEASSIEIEQVLFDLAKLLTDKIYTINSEQRKKLHLAAVFACNFTNYMYDIASQILDDSAIQFEIIQPLIAETAEKIKTLSPYDAQTGPAIRFDETTIARHLLMLNKYPEISKIYSLLSKEIHTRHKRS</sequence>
<evidence type="ECO:0008006" key="5">
    <source>
        <dbReference type="Google" id="ProtNLM"/>
    </source>
</evidence>
<keyword evidence="4" id="KW-1185">Reference proteome</keyword>
<dbReference type="Gene3D" id="1.10.1040.20">
    <property type="entry name" value="ProC-like, C-terminal domain"/>
    <property type="match status" value="1"/>
</dbReference>
<dbReference type="Pfam" id="PF10728">
    <property type="entry name" value="DUF2520"/>
    <property type="match status" value="1"/>
</dbReference>
<dbReference type="Pfam" id="PF03807">
    <property type="entry name" value="F420_oxidored"/>
    <property type="match status" value="1"/>
</dbReference>
<dbReference type="InterPro" id="IPR008927">
    <property type="entry name" value="6-PGluconate_DH-like_C_sf"/>
</dbReference>
<dbReference type="InterPro" id="IPR018931">
    <property type="entry name" value="DUF2520"/>
</dbReference>
<dbReference type="eggNOG" id="COG5495">
    <property type="taxonomic scope" value="Bacteria"/>
</dbReference>
<evidence type="ECO:0000259" key="2">
    <source>
        <dbReference type="Pfam" id="PF10728"/>
    </source>
</evidence>
<dbReference type="AlphaFoldDB" id="E4T1W1"/>
<dbReference type="Gene3D" id="3.40.50.720">
    <property type="entry name" value="NAD(P)-binding Rossmann-like Domain"/>
    <property type="match status" value="1"/>
</dbReference>
<evidence type="ECO:0000313" key="4">
    <source>
        <dbReference type="Proteomes" id="UP000008718"/>
    </source>
</evidence>
<dbReference type="EMBL" id="CP002345">
    <property type="protein sequence ID" value="ADQ78705.1"/>
    <property type="molecule type" value="Genomic_DNA"/>
</dbReference>
<dbReference type="InterPro" id="IPR037108">
    <property type="entry name" value="TM1727-like_C_sf"/>
</dbReference>
<gene>
    <name evidence="3" type="ordered locus">Palpr_0546</name>
</gene>
<feature type="domain" description="DUF2520" evidence="2">
    <location>
        <begin position="125"/>
        <end position="249"/>
    </location>
</feature>
<name>E4T1W1_PALPW</name>
<dbReference type="OrthoDB" id="9810755at2"/>
<proteinExistence type="predicted"/>
<dbReference type="PANTHER" id="PTHR40459:SF1">
    <property type="entry name" value="CONSERVED HYPOTHETICAL ALANINE AND LEUCINE RICH PROTEIN"/>
    <property type="match status" value="1"/>
</dbReference>
<dbReference type="SUPFAM" id="SSF48179">
    <property type="entry name" value="6-phosphogluconate dehydrogenase C-terminal domain-like"/>
    <property type="match status" value="1"/>
</dbReference>
<dbReference type="SUPFAM" id="SSF51735">
    <property type="entry name" value="NAD(P)-binding Rossmann-fold domains"/>
    <property type="match status" value="1"/>
</dbReference>
<dbReference type="InterPro" id="IPR028939">
    <property type="entry name" value="P5C_Rdtase_cat_N"/>
</dbReference>
<dbReference type="HOGENOM" id="CLU_055635_1_1_10"/>
<feature type="domain" description="Pyrroline-5-carboxylate reductase catalytic N-terminal" evidence="1">
    <location>
        <begin position="3"/>
        <end position="80"/>
    </location>
</feature>
<dbReference type="InterPro" id="IPR036291">
    <property type="entry name" value="NAD(P)-bd_dom_sf"/>
</dbReference>
<dbReference type="KEGG" id="ppn:Palpr_0546"/>
<reference key="1">
    <citation type="submission" date="2010-11" db="EMBL/GenBank/DDBJ databases">
        <title>The complete genome of Paludibacter propionicigenes DSM 17365.</title>
        <authorList>
            <consortium name="US DOE Joint Genome Institute (JGI-PGF)"/>
            <person name="Lucas S."/>
            <person name="Copeland A."/>
            <person name="Lapidus A."/>
            <person name="Bruce D."/>
            <person name="Goodwin L."/>
            <person name="Pitluck S."/>
            <person name="Kyrpides N."/>
            <person name="Mavromatis K."/>
            <person name="Ivanova N."/>
            <person name="Munk A.C."/>
            <person name="Brettin T."/>
            <person name="Detter J.C."/>
            <person name="Han C."/>
            <person name="Tapia R."/>
            <person name="Land M."/>
            <person name="Hauser L."/>
            <person name="Markowitz V."/>
            <person name="Cheng J.-F."/>
            <person name="Hugenholtz P."/>
            <person name="Woyke T."/>
            <person name="Wu D."/>
            <person name="Gronow S."/>
            <person name="Wellnitz S."/>
            <person name="Brambilla E."/>
            <person name="Klenk H.-P."/>
            <person name="Eisen J.A."/>
        </authorList>
    </citation>
    <scope>NUCLEOTIDE SEQUENCE</scope>
    <source>
        <strain>WB4</strain>
    </source>
</reference>
<evidence type="ECO:0000313" key="3">
    <source>
        <dbReference type="EMBL" id="ADQ78705.1"/>
    </source>
</evidence>
<protein>
    <recommendedName>
        <fullName evidence="5">DUF2520 domain-containing protein</fullName>
    </recommendedName>
</protein>
<dbReference type="Proteomes" id="UP000008718">
    <property type="component" value="Chromosome"/>
</dbReference>
<evidence type="ECO:0000259" key="1">
    <source>
        <dbReference type="Pfam" id="PF03807"/>
    </source>
</evidence>
<reference evidence="3 4" key="2">
    <citation type="journal article" date="2011" name="Stand. Genomic Sci.">
        <title>Complete genome sequence of Paludibacter propionicigenes type strain (WB4).</title>
        <authorList>
            <person name="Gronow S."/>
            <person name="Munk C."/>
            <person name="Lapidus A."/>
            <person name="Nolan M."/>
            <person name="Lucas S."/>
            <person name="Hammon N."/>
            <person name="Deshpande S."/>
            <person name="Cheng J.F."/>
            <person name="Tapia R."/>
            <person name="Han C."/>
            <person name="Goodwin L."/>
            <person name="Pitluck S."/>
            <person name="Liolios K."/>
            <person name="Ivanova N."/>
            <person name="Mavromatis K."/>
            <person name="Mikhailova N."/>
            <person name="Pati A."/>
            <person name="Chen A."/>
            <person name="Palaniappan K."/>
            <person name="Land M."/>
            <person name="Hauser L."/>
            <person name="Chang Y.J."/>
            <person name="Jeffries C.D."/>
            <person name="Brambilla E."/>
            <person name="Rohde M."/>
            <person name="Goker M."/>
            <person name="Detter J.C."/>
            <person name="Woyke T."/>
            <person name="Bristow J."/>
            <person name="Eisen J.A."/>
            <person name="Markowitz V."/>
            <person name="Hugenholtz P."/>
            <person name="Kyrpides N.C."/>
            <person name="Klenk H.P."/>
        </authorList>
    </citation>
    <scope>NUCLEOTIDE SEQUENCE [LARGE SCALE GENOMIC DNA]</scope>
    <source>
        <strain evidence="4">DSM 17365 / JCM 13257 / WB4</strain>
    </source>
</reference>
<organism evidence="3 4">
    <name type="scientific">Paludibacter propionicigenes (strain DSM 17365 / JCM 13257 / WB4)</name>
    <dbReference type="NCBI Taxonomy" id="694427"/>
    <lineage>
        <taxon>Bacteria</taxon>
        <taxon>Pseudomonadati</taxon>
        <taxon>Bacteroidota</taxon>
        <taxon>Bacteroidia</taxon>
        <taxon>Bacteroidales</taxon>
        <taxon>Paludibacteraceae</taxon>
        <taxon>Paludibacter</taxon>
    </lineage>
</organism>